<dbReference type="GeneID" id="31006567"/>
<dbReference type="PANTHER" id="PTHR31495">
    <property type="entry name" value="PEROXYGENASE 3-RELATED"/>
    <property type="match status" value="1"/>
</dbReference>
<keyword evidence="4" id="KW-1185">Reference proteome</keyword>
<sequence length="259" mass="29237">MAQSTSTLGFDTAVTKSTVTQNRPPAVDADTHLDCPSVARANQAATRENPSGSENYANKYKDYTVLQQHVLFWDRDNDGTITPLDTYIGFRDLGFNIIFSILAVLIINISFSYPTRLAYSWVPDPLFRVYLPSIHKAKHGSDSAVIDNEGRFVPQAFENLFTKYSRNGEEDTLSLADIFRLMKGHRVAADPFGWGAAFFEWGTTWLLIQRNGKVQKEDLRQVYDGSIFWNIREKRRRPEGWNQGYGLGGDGFVGPVKVI</sequence>
<keyword evidence="2" id="KW-1133">Transmembrane helix</keyword>
<organism evidence="3 4">
    <name type="scientific">Talaromyces atroroseus</name>
    <dbReference type="NCBI Taxonomy" id="1441469"/>
    <lineage>
        <taxon>Eukaryota</taxon>
        <taxon>Fungi</taxon>
        <taxon>Dikarya</taxon>
        <taxon>Ascomycota</taxon>
        <taxon>Pezizomycotina</taxon>
        <taxon>Eurotiomycetes</taxon>
        <taxon>Eurotiomycetidae</taxon>
        <taxon>Eurotiales</taxon>
        <taxon>Trichocomaceae</taxon>
        <taxon>Talaromyces</taxon>
        <taxon>Talaromyces sect. Trachyspermi</taxon>
    </lineage>
</organism>
<evidence type="ECO:0000256" key="1">
    <source>
        <dbReference type="ARBA" id="ARBA00006765"/>
    </source>
</evidence>
<dbReference type="Proteomes" id="UP000214365">
    <property type="component" value="Unassembled WGS sequence"/>
</dbReference>
<dbReference type="PANTHER" id="PTHR31495:SF0">
    <property type="entry name" value="BINDING PROTEIN CALEOSIN, PUTATIVE (AFU_ORTHOLOGUE AFUA_5G13750)-RELATED"/>
    <property type="match status" value="1"/>
</dbReference>
<evidence type="ECO:0000313" key="4">
    <source>
        <dbReference type="Proteomes" id="UP000214365"/>
    </source>
</evidence>
<evidence type="ECO:0000313" key="3">
    <source>
        <dbReference type="EMBL" id="OKL58044.1"/>
    </source>
</evidence>
<comment type="similarity">
    <text evidence="1">Belongs to the caleosin family.</text>
</comment>
<dbReference type="Pfam" id="PF05042">
    <property type="entry name" value="Caleosin"/>
    <property type="match status" value="1"/>
</dbReference>
<evidence type="ECO:0008006" key="5">
    <source>
        <dbReference type="Google" id="ProtNLM"/>
    </source>
</evidence>
<dbReference type="GO" id="GO:0005509">
    <property type="term" value="F:calcium ion binding"/>
    <property type="evidence" value="ECO:0007669"/>
    <property type="project" value="TreeGrafter"/>
</dbReference>
<keyword evidence="2" id="KW-0812">Transmembrane</keyword>
<accession>A0A225AIH4</accession>
<dbReference type="STRING" id="1441469.A0A225AIH4"/>
<dbReference type="RefSeq" id="XP_020118165.1">
    <property type="nucleotide sequence ID" value="XM_020269130.1"/>
</dbReference>
<proteinExistence type="inferred from homology"/>
<feature type="transmembrane region" description="Helical" evidence="2">
    <location>
        <begin position="93"/>
        <end position="111"/>
    </location>
</feature>
<keyword evidence="2" id="KW-0472">Membrane</keyword>
<comment type="caution">
    <text evidence="3">The sequence shown here is derived from an EMBL/GenBank/DDBJ whole genome shotgun (WGS) entry which is preliminary data.</text>
</comment>
<name>A0A225AIH4_TALAT</name>
<dbReference type="InterPro" id="IPR007736">
    <property type="entry name" value="Caleosin-related"/>
</dbReference>
<gene>
    <name evidence="3" type="ORF">UA08_06812</name>
</gene>
<reference evidence="3 4" key="1">
    <citation type="submission" date="2015-06" db="EMBL/GenBank/DDBJ databases">
        <title>Talaromyces atroroseus IBT 11181 draft genome.</title>
        <authorList>
            <person name="Rasmussen K.B."/>
            <person name="Rasmussen S."/>
            <person name="Petersen B."/>
            <person name="Sicheritz-Ponten T."/>
            <person name="Mortensen U.H."/>
            <person name="Thrane U."/>
        </authorList>
    </citation>
    <scope>NUCLEOTIDE SEQUENCE [LARGE SCALE GENOMIC DNA]</scope>
    <source>
        <strain evidence="3 4">IBT 11181</strain>
    </source>
</reference>
<dbReference type="AlphaFoldDB" id="A0A225AIH4"/>
<dbReference type="GO" id="GO:0004497">
    <property type="term" value="F:monooxygenase activity"/>
    <property type="evidence" value="ECO:0007669"/>
    <property type="project" value="TreeGrafter"/>
</dbReference>
<dbReference type="OrthoDB" id="640742at2759"/>
<dbReference type="EMBL" id="LFMY01000010">
    <property type="protein sequence ID" value="OKL58044.1"/>
    <property type="molecule type" value="Genomic_DNA"/>
</dbReference>
<evidence type="ECO:0000256" key="2">
    <source>
        <dbReference type="SAM" id="Phobius"/>
    </source>
</evidence>
<protein>
    <recommendedName>
        <fullName evidence="5">Peroxygenase 3</fullName>
    </recommendedName>
</protein>